<name>A0A517YKD6_9BACT</name>
<dbReference type="EMBL" id="CP036274">
    <property type="protein sequence ID" value="QDU30683.1"/>
    <property type="molecule type" value="Genomic_DNA"/>
</dbReference>
<accession>A0A517YKD6</accession>
<dbReference type="Proteomes" id="UP000315017">
    <property type="component" value="Chromosome"/>
</dbReference>
<organism evidence="1 2">
    <name type="scientific">Anatilimnocola aggregata</name>
    <dbReference type="NCBI Taxonomy" id="2528021"/>
    <lineage>
        <taxon>Bacteria</taxon>
        <taxon>Pseudomonadati</taxon>
        <taxon>Planctomycetota</taxon>
        <taxon>Planctomycetia</taxon>
        <taxon>Pirellulales</taxon>
        <taxon>Pirellulaceae</taxon>
        <taxon>Anatilimnocola</taxon>
    </lineage>
</organism>
<reference evidence="1 2" key="1">
    <citation type="submission" date="2019-02" db="EMBL/GenBank/DDBJ databases">
        <title>Deep-cultivation of Planctomycetes and their phenomic and genomic characterization uncovers novel biology.</title>
        <authorList>
            <person name="Wiegand S."/>
            <person name="Jogler M."/>
            <person name="Boedeker C."/>
            <person name="Pinto D."/>
            <person name="Vollmers J."/>
            <person name="Rivas-Marin E."/>
            <person name="Kohn T."/>
            <person name="Peeters S.H."/>
            <person name="Heuer A."/>
            <person name="Rast P."/>
            <person name="Oberbeckmann S."/>
            <person name="Bunk B."/>
            <person name="Jeske O."/>
            <person name="Meyerdierks A."/>
            <person name="Storesund J.E."/>
            <person name="Kallscheuer N."/>
            <person name="Luecker S."/>
            <person name="Lage O.M."/>
            <person name="Pohl T."/>
            <person name="Merkel B.J."/>
            <person name="Hornburger P."/>
            <person name="Mueller R.-W."/>
            <person name="Bruemmer F."/>
            <person name="Labrenz M."/>
            <person name="Spormann A.M."/>
            <person name="Op den Camp H."/>
            <person name="Overmann J."/>
            <person name="Amann R."/>
            <person name="Jetten M.S.M."/>
            <person name="Mascher T."/>
            <person name="Medema M.H."/>
            <person name="Devos D.P."/>
            <person name="Kaster A.-K."/>
            <person name="Ovreas L."/>
            <person name="Rohde M."/>
            <person name="Galperin M.Y."/>
            <person name="Jogler C."/>
        </authorList>
    </citation>
    <scope>NUCLEOTIDE SEQUENCE [LARGE SCALE GENOMIC DNA]</scope>
    <source>
        <strain evidence="1 2">ETA_A8</strain>
    </source>
</reference>
<dbReference type="AlphaFoldDB" id="A0A517YKD6"/>
<evidence type="ECO:0000313" key="2">
    <source>
        <dbReference type="Proteomes" id="UP000315017"/>
    </source>
</evidence>
<sequence>MKCVIHRQESYPNNVGHWQRSVALEVLLTRVSARLRKELAITFGKSEPHFRQYQSRPDSDTGIGSVLNDRKLCFPASRSLATVPTIHGPTKYPVMFRGAADRCWV</sequence>
<dbReference type="KEGG" id="aagg:ETAA8_58300"/>
<proteinExistence type="predicted"/>
<gene>
    <name evidence="1" type="ORF">ETAA8_58300</name>
</gene>
<evidence type="ECO:0000313" key="1">
    <source>
        <dbReference type="EMBL" id="QDU30683.1"/>
    </source>
</evidence>
<keyword evidence="2" id="KW-1185">Reference proteome</keyword>
<protein>
    <submittedName>
        <fullName evidence="1">Uncharacterized protein</fullName>
    </submittedName>
</protein>